<dbReference type="HOGENOM" id="CLU_004184_7_2_1"/>
<sequence length="644" mass="73180">MNAAKPPAYPYRRLGPQSIRLLRILPGVDHHTVRCSLEEADVRRPAHYEALSYCWGDAKDKLTISCNGLPFEVTRSLHSALIRLRLANQARLIWADAMCINQNDTSERSAQVLLMQAIYQRALSVVIWLGGPVEVDGKDLWSIPDLLEASQKKLKRTQLPIRHGTNDWVKFVLSNDWTTNGDLQDKKWNAIIKSLILMLQRPWFLRTWIIQEVALARRAEVLCGQHATSWDDFYKAVSYAIDLDYFSNTAPEMYSSLRRIETARRDTMQRRTQRPLDLLGSFRIFQATDPRDKVFGLYSLFSESDLARLTLRPNYDMDIVDVYAQAVIDCIASEGNLDVLGFAGMGDDEAASCDLPSWVPDWTSQDRAQPLLPRFLQNQSFGDHAWPATWWSATGRSYPAVEVSKDGKSISLSGCLWDRVVETGGVLEKAYFEGEIQPGHAMLEVLSMLKKGCGILKKWEEMCGVLEGRVYCTGESAEDVFWKTLHGGCLPYGDEQHTKAAFYTWYRPFRDTTGLVSCAENCRKDVEKLSTAYKVAAWMATMGKVWYKGTRMGLGMLRHTKEQSRMLGMHRTLIRTGRGYVGLTSRFVREGDYVAFFEGGKMPLVMREDKKGGDGWRLMGDAYVHGVMDGELFERFPCVMLKLV</sequence>
<dbReference type="InterPro" id="IPR052895">
    <property type="entry name" value="HetReg/Transcr_Mod"/>
</dbReference>
<dbReference type="Proteomes" id="UP000028045">
    <property type="component" value="Unassembled WGS sequence"/>
</dbReference>
<dbReference type="PANTHER" id="PTHR24148">
    <property type="entry name" value="ANKYRIN REPEAT DOMAIN-CONTAINING PROTEIN 39 HOMOLOG-RELATED"/>
    <property type="match status" value="1"/>
</dbReference>
<name>A0A084AMF1_STACB</name>
<gene>
    <name evidence="2" type="ORF">S7711_04811</name>
</gene>
<dbReference type="AlphaFoldDB" id="A0A084AMF1"/>
<accession>A0A084AMF1</accession>
<dbReference type="OrthoDB" id="2157530at2759"/>
<evidence type="ECO:0000313" key="3">
    <source>
        <dbReference type="Proteomes" id="UP000028045"/>
    </source>
</evidence>
<protein>
    <recommendedName>
        <fullName evidence="1">Heterokaryon incompatibility domain-containing protein</fullName>
    </recommendedName>
</protein>
<organism evidence="2 3">
    <name type="scientific">Stachybotrys chartarum (strain CBS 109288 / IBT 7711)</name>
    <name type="common">Toxic black mold</name>
    <name type="synonym">Stilbospora chartarum</name>
    <dbReference type="NCBI Taxonomy" id="1280523"/>
    <lineage>
        <taxon>Eukaryota</taxon>
        <taxon>Fungi</taxon>
        <taxon>Dikarya</taxon>
        <taxon>Ascomycota</taxon>
        <taxon>Pezizomycotina</taxon>
        <taxon>Sordariomycetes</taxon>
        <taxon>Hypocreomycetidae</taxon>
        <taxon>Hypocreales</taxon>
        <taxon>Stachybotryaceae</taxon>
        <taxon>Stachybotrys</taxon>
    </lineage>
</organism>
<proteinExistence type="predicted"/>
<evidence type="ECO:0000313" key="2">
    <source>
        <dbReference type="EMBL" id="KEY66480.1"/>
    </source>
</evidence>
<evidence type="ECO:0000259" key="1">
    <source>
        <dbReference type="Pfam" id="PF06985"/>
    </source>
</evidence>
<dbReference type="InterPro" id="IPR010730">
    <property type="entry name" value="HET"/>
</dbReference>
<reference evidence="2 3" key="1">
    <citation type="journal article" date="2014" name="BMC Genomics">
        <title>Comparative genome sequencing reveals chemotype-specific gene clusters in the toxigenic black mold Stachybotrys.</title>
        <authorList>
            <person name="Semeiks J."/>
            <person name="Borek D."/>
            <person name="Otwinowski Z."/>
            <person name="Grishin N.V."/>
        </authorList>
    </citation>
    <scope>NUCLEOTIDE SEQUENCE [LARGE SCALE GENOMIC DNA]</scope>
    <source>
        <strain evidence="3">CBS 109288 / IBT 7711</strain>
    </source>
</reference>
<dbReference type="Pfam" id="PF26639">
    <property type="entry name" value="Het-6_barrel"/>
    <property type="match status" value="1"/>
</dbReference>
<dbReference type="PANTHER" id="PTHR24148:SF64">
    <property type="entry name" value="HETEROKARYON INCOMPATIBILITY DOMAIN-CONTAINING PROTEIN"/>
    <property type="match status" value="1"/>
</dbReference>
<feature type="domain" description="Heterokaryon incompatibility" evidence="1">
    <location>
        <begin position="48"/>
        <end position="212"/>
    </location>
</feature>
<keyword evidence="3" id="KW-1185">Reference proteome</keyword>
<dbReference type="Pfam" id="PF06985">
    <property type="entry name" value="HET"/>
    <property type="match status" value="1"/>
</dbReference>
<dbReference type="EMBL" id="KL648657">
    <property type="protein sequence ID" value="KEY66480.1"/>
    <property type="molecule type" value="Genomic_DNA"/>
</dbReference>